<dbReference type="InterPro" id="IPR006059">
    <property type="entry name" value="SBP"/>
</dbReference>
<gene>
    <name evidence="3" type="ORF">AVDCRST_MAG15-2868</name>
</gene>
<feature type="chain" id="PRO_5026937397" evidence="2">
    <location>
        <begin position="24"/>
        <end position="381"/>
    </location>
</feature>
<proteinExistence type="predicted"/>
<dbReference type="AlphaFoldDB" id="A0A6J4Q0L7"/>
<dbReference type="Pfam" id="PF13416">
    <property type="entry name" value="SBP_bac_8"/>
    <property type="match status" value="1"/>
</dbReference>
<keyword evidence="1 2" id="KW-0732">Signal</keyword>
<dbReference type="SUPFAM" id="SSF53850">
    <property type="entry name" value="Periplasmic binding protein-like II"/>
    <property type="match status" value="1"/>
</dbReference>
<reference evidence="3" key="1">
    <citation type="submission" date="2020-02" db="EMBL/GenBank/DDBJ databases">
        <authorList>
            <person name="Meier V. D."/>
        </authorList>
    </citation>
    <scope>NUCLEOTIDE SEQUENCE</scope>
    <source>
        <strain evidence="3">AVDCRST_MAG15</strain>
    </source>
</reference>
<accession>A0A6J4Q0L7</accession>
<feature type="signal peptide" evidence="2">
    <location>
        <begin position="1"/>
        <end position="23"/>
    </location>
</feature>
<dbReference type="PANTHER" id="PTHR30222:SF2">
    <property type="entry name" value="ABC TRANSPORTER SUBSTRATE-BINDING PROTEIN"/>
    <property type="match status" value="1"/>
</dbReference>
<dbReference type="Gene3D" id="3.40.190.10">
    <property type="entry name" value="Periplasmic binding protein-like II"/>
    <property type="match status" value="2"/>
</dbReference>
<evidence type="ECO:0000313" key="3">
    <source>
        <dbReference type="EMBL" id="CAA9431307.1"/>
    </source>
</evidence>
<evidence type="ECO:0000256" key="1">
    <source>
        <dbReference type="ARBA" id="ARBA00022729"/>
    </source>
</evidence>
<name>A0A6J4Q0L7_9RHOB</name>
<dbReference type="EMBL" id="CADCUU010000436">
    <property type="protein sequence ID" value="CAA9431307.1"/>
    <property type="molecule type" value="Genomic_DNA"/>
</dbReference>
<organism evidence="3">
    <name type="scientific">uncultured Rubellimicrobium sp</name>
    <dbReference type="NCBI Taxonomy" id="543078"/>
    <lineage>
        <taxon>Bacteria</taxon>
        <taxon>Pseudomonadati</taxon>
        <taxon>Pseudomonadota</taxon>
        <taxon>Alphaproteobacteria</taxon>
        <taxon>Rhodobacterales</taxon>
        <taxon>Roseobacteraceae</taxon>
        <taxon>Rubellimicrobium</taxon>
        <taxon>environmental samples</taxon>
    </lineage>
</organism>
<dbReference type="PANTHER" id="PTHR30222">
    <property type="entry name" value="SPERMIDINE/PUTRESCINE-BINDING PERIPLASMIC PROTEIN"/>
    <property type="match status" value="1"/>
</dbReference>
<protein>
    <submittedName>
        <fullName evidence="3">Spermidine/putrescine-binding periplasmic protein</fullName>
    </submittedName>
</protein>
<sequence length="381" mass="41806">MKIPRFLGSAALALLPMTGTALAQDAAAEELPACENCADSMVIMSWGGAYQAMQLKAYVQPYIDATGVSVTWDESSADAVAKLRAMSEAGNVSADVVDALGADAIRLCDEGIVQEVPVDEWLAPAPDGTAASEDLGDNVVSDCHVPTTAYSTTFGYRTDVAEWNGATPDDICDVFNLEEFPGPRALEQRPIGNLEWALICDGVPAEEVYNTLETDEGMARAFAKLDTIKDSVIWWTAGAETPQLLADKEVVIGSTYNGRLFSLIEEQKQPVAMLWDYQILDIDGFVVPADLPEDRLNRVKHFLYFATDTQRLADQAKYISYGPMRASSQPLVSTHAELGIEMAPHMPTSPENAKNSILFNYDWWADHRDERDARFHSWLAQ</sequence>
<evidence type="ECO:0000256" key="2">
    <source>
        <dbReference type="SAM" id="SignalP"/>
    </source>
</evidence>